<organism evidence="2">
    <name type="scientific">marine metagenome</name>
    <dbReference type="NCBI Taxonomy" id="408172"/>
    <lineage>
        <taxon>unclassified sequences</taxon>
        <taxon>metagenomes</taxon>
        <taxon>ecological metagenomes</taxon>
    </lineage>
</organism>
<dbReference type="AlphaFoldDB" id="A0A382XCX5"/>
<protein>
    <recommendedName>
        <fullName evidence="1">Glutamine amidotransferase type-2 domain-containing protein</fullName>
    </recommendedName>
</protein>
<name>A0A382XCX5_9ZZZZ</name>
<evidence type="ECO:0000313" key="2">
    <source>
        <dbReference type="EMBL" id="SVD68690.1"/>
    </source>
</evidence>
<accession>A0A382XCX5</accession>
<dbReference type="EMBL" id="UINC01166629">
    <property type="protein sequence ID" value="SVD68690.1"/>
    <property type="molecule type" value="Genomic_DNA"/>
</dbReference>
<dbReference type="Gene3D" id="3.60.20.10">
    <property type="entry name" value="Glutamine Phosphoribosylpyrophosphate, subunit 1, domain 1"/>
    <property type="match status" value="1"/>
</dbReference>
<dbReference type="SUPFAM" id="SSF56235">
    <property type="entry name" value="N-terminal nucleophile aminohydrolases (Ntn hydrolases)"/>
    <property type="match status" value="1"/>
</dbReference>
<gene>
    <name evidence="2" type="ORF">METZ01_LOCUS421544</name>
</gene>
<feature type="domain" description="Glutamine amidotransferase type-2" evidence="1">
    <location>
        <begin position="2"/>
        <end position="146"/>
    </location>
</feature>
<evidence type="ECO:0000259" key="1">
    <source>
        <dbReference type="PROSITE" id="PS51278"/>
    </source>
</evidence>
<reference evidence="2" key="1">
    <citation type="submission" date="2018-05" db="EMBL/GenBank/DDBJ databases">
        <authorList>
            <person name="Lanie J.A."/>
            <person name="Ng W.-L."/>
            <person name="Kazmierczak K.M."/>
            <person name="Andrzejewski T.M."/>
            <person name="Davidsen T.M."/>
            <person name="Wayne K.J."/>
            <person name="Tettelin H."/>
            <person name="Glass J.I."/>
            <person name="Rusch D."/>
            <person name="Podicherti R."/>
            <person name="Tsui H.-C.T."/>
            <person name="Winkler M.E."/>
        </authorList>
    </citation>
    <scope>NUCLEOTIDE SEQUENCE</scope>
</reference>
<proteinExistence type="predicted"/>
<sequence>MCGIFGFVANPNSKLNSINSRRILIDLFHRSEPRGRDASGLVTVANGHAAVYKRPLPPDRFLSEKGFRQFLSKNMAISFDEKSGNLISQFAVIGHCRLVLSGTEVVHANNQPVISGPIVGIHNGLITNELELIKEHKFSHNRGSID</sequence>
<feature type="non-terminal residue" evidence="2">
    <location>
        <position position="146"/>
    </location>
</feature>
<dbReference type="InterPro" id="IPR029055">
    <property type="entry name" value="Ntn_hydrolases_N"/>
</dbReference>
<dbReference type="PROSITE" id="PS51278">
    <property type="entry name" value="GATASE_TYPE_2"/>
    <property type="match status" value="1"/>
</dbReference>
<dbReference type="InterPro" id="IPR017932">
    <property type="entry name" value="GATase_2_dom"/>
</dbReference>